<evidence type="ECO:0000313" key="2">
    <source>
        <dbReference type="Proteomes" id="UP001054837"/>
    </source>
</evidence>
<dbReference type="EMBL" id="BPLQ01004807">
    <property type="protein sequence ID" value="GIY10833.1"/>
    <property type="molecule type" value="Genomic_DNA"/>
</dbReference>
<sequence length="110" mass="12492">MAPEQTPADYYKVVIRADKTPVGQHERQYNAPTIDEVAIVIVVEEFNSGDTNLYSKNGGVLRSQKFIAHAILCSDVVLRDVWDLLCEVARLGKKSHQLRITDYLYGTIRR</sequence>
<dbReference type="AlphaFoldDB" id="A0AAV4QT60"/>
<accession>A0AAV4QT60</accession>
<comment type="caution">
    <text evidence="1">The sequence shown here is derived from an EMBL/GenBank/DDBJ whole genome shotgun (WGS) entry which is preliminary data.</text>
</comment>
<reference evidence="1 2" key="1">
    <citation type="submission" date="2021-06" db="EMBL/GenBank/DDBJ databases">
        <title>Caerostris darwini draft genome.</title>
        <authorList>
            <person name="Kono N."/>
            <person name="Arakawa K."/>
        </authorList>
    </citation>
    <scope>NUCLEOTIDE SEQUENCE [LARGE SCALE GENOMIC DNA]</scope>
</reference>
<proteinExistence type="predicted"/>
<name>A0AAV4QT60_9ARAC</name>
<gene>
    <name evidence="1" type="ORF">CDAR_27261</name>
</gene>
<organism evidence="1 2">
    <name type="scientific">Caerostris darwini</name>
    <dbReference type="NCBI Taxonomy" id="1538125"/>
    <lineage>
        <taxon>Eukaryota</taxon>
        <taxon>Metazoa</taxon>
        <taxon>Ecdysozoa</taxon>
        <taxon>Arthropoda</taxon>
        <taxon>Chelicerata</taxon>
        <taxon>Arachnida</taxon>
        <taxon>Araneae</taxon>
        <taxon>Araneomorphae</taxon>
        <taxon>Entelegynae</taxon>
        <taxon>Araneoidea</taxon>
        <taxon>Araneidae</taxon>
        <taxon>Caerostris</taxon>
    </lineage>
</organism>
<keyword evidence="2" id="KW-1185">Reference proteome</keyword>
<dbReference type="Proteomes" id="UP001054837">
    <property type="component" value="Unassembled WGS sequence"/>
</dbReference>
<evidence type="ECO:0000313" key="1">
    <source>
        <dbReference type="EMBL" id="GIY10833.1"/>
    </source>
</evidence>
<protein>
    <submittedName>
        <fullName evidence="1">Uncharacterized protein</fullName>
    </submittedName>
</protein>